<protein>
    <recommendedName>
        <fullName evidence="8">G-protein coupled receptors family 1 profile domain-containing protein</fullName>
    </recommendedName>
</protein>
<sequence length="178" mass="20518">MTIPRSYVRESRRQLNISNSQHFGNGNVAVQQIQFFSRSPVANSQIKVTKMLLIVSTVFVCLNLPSYIVRVKIYLETDVSQYIFLVQSCFQLLFMTNFGINFILYCVSGQNFRKAIFGMFQKRSQRQVNLDHTSGTQVTEFVLRANGSKMRRNTTVSDATDATTWRELADFEITNFIK</sequence>
<name>A0AAG5DEM8_ANOAO</name>
<dbReference type="PANTHER" id="PTHR24243">
    <property type="entry name" value="G-PROTEIN COUPLED RECEPTOR"/>
    <property type="match status" value="1"/>
</dbReference>
<dbReference type="SUPFAM" id="SSF81321">
    <property type="entry name" value="Family A G protein-coupled receptor-like"/>
    <property type="match status" value="1"/>
</dbReference>
<evidence type="ECO:0000256" key="5">
    <source>
        <dbReference type="SAM" id="Phobius"/>
    </source>
</evidence>
<dbReference type="GO" id="GO:0004930">
    <property type="term" value="F:G protein-coupled receptor activity"/>
    <property type="evidence" value="ECO:0007669"/>
    <property type="project" value="UniProtKB-KW"/>
</dbReference>
<accession>A0AAG5DEM8</accession>
<evidence type="ECO:0000313" key="6">
    <source>
        <dbReference type="EnsemblMetazoa" id="ENSAATROPP009289"/>
    </source>
</evidence>
<dbReference type="Gene3D" id="1.20.1070.10">
    <property type="entry name" value="Rhodopsin 7-helix transmembrane proteins"/>
    <property type="match status" value="1"/>
</dbReference>
<organism evidence="6 7">
    <name type="scientific">Anopheles atroparvus</name>
    <name type="common">European mosquito</name>
    <dbReference type="NCBI Taxonomy" id="41427"/>
    <lineage>
        <taxon>Eukaryota</taxon>
        <taxon>Metazoa</taxon>
        <taxon>Ecdysozoa</taxon>
        <taxon>Arthropoda</taxon>
        <taxon>Hexapoda</taxon>
        <taxon>Insecta</taxon>
        <taxon>Pterygota</taxon>
        <taxon>Neoptera</taxon>
        <taxon>Endopterygota</taxon>
        <taxon>Diptera</taxon>
        <taxon>Nematocera</taxon>
        <taxon>Culicoidea</taxon>
        <taxon>Culicidae</taxon>
        <taxon>Anophelinae</taxon>
        <taxon>Anopheles</taxon>
    </lineage>
</organism>
<feature type="transmembrane region" description="Helical" evidence="5">
    <location>
        <begin position="82"/>
        <end position="107"/>
    </location>
</feature>
<keyword evidence="3" id="KW-0675">Receptor</keyword>
<evidence type="ECO:0000256" key="3">
    <source>
        <dbReference type="ARBA" id="ARBA00023170"/>
    </source>
</evidence>
<keyword evidence="7" id="KW-1185">Reference proteome</keyword>
<dbReference type="AlphaFoldDB" id="A0AAG5DEM8"/>
<feature type="transmembrane region" description="Helical" evidence="5">
    <location>
        <begin position="51"/>
        <end position="70"/>
    </location>
</feature>
<proteinExistence type="predicted"/>
<evidence type="ECO:0000256" key="4">
    <source>
        <dbReference type="ARBA" id="ARBA00023224"/>
    </source>
</evidence>
<comment type="subcellular location">
    <subcellularLocation>
        <location evidence="1">Membrane</location>
        <topology evidence="1">Multi-pass membrane protein</topology>
    </subcellularLocation>
</comment>
<keyword evidence="5" id="KW-0472">Membrane</keyword>
<reference evidence="6" key="1">
    <citation type="submission" date="2024-04" db="UniProtKB">
        <authorList>
            <consortium name="EnsemblMetazoa"/>
        </authorList>
    </citation>
    <scope>IDENTIFICATION</scope>
    <source>
        <strain evidence="6">EBRO</strain>
    </source>
</reference>
<evidence type="ECO:0000313" key="7">
    <source>
        <dbReference type="Proteomes" id="UP000075880"/>
    </source>
</evidence>
<keyword evidence="5" id="KW-0812">Transmembrane</keyword>
<keyword evidence="5" id="KW-1133">Transmembrane helix</keyword>
<evidence type="ECO:0008006" key="8">
    <source>
        <dbReference type="Google" id="ProtNLM"/>
    </source>
</evidence>
<keyword evidence="2" id="KW-0297">G-protein coupled receptor</keyword>
<keyword evidence="4" id="KW-0807">Transducer</keyword>
<dbReference type="PANTHER" id="PTHR24243:SF230">
    <property type="entry name" value="G-PROTEIN COUPLED RECEPTORS FAMILY 1 PROFILE DOMAIN-CONTAINING PROTEIN"/>
    <property type="match status" value="1"/>
</dbReference>
<evidence type="ECO:0000256" key="2">
    <source>
        <dbReference type="ARBA" id="ARBA00023040"/>
    </source>
</evidence>
<dbReference type="GO" id="GO:0005886">
    <property type="term" value="C:plasma membrane"/>
    <property type="evidence" value="ECO:0007669"/>
    <property type="project" value="TreeGrafter"/>
</dbReference>
<evidence type="ECO:0000256" key="1">
    <source>
        <dbReference type="ARBA" id="ARBA00004141"/>
    </source>
</evidence>
<dbReference type="Proteomes" id="UP000075880">
    <property type="component" value="Unassembled WGS sequence"/>
</dbReference>
<dbReference type="EnsemblMetazoa" id="ENSAATROPT010292">
    <property type="protein sequence ID" value="ENSAATROPP009289"/>
    <property type="gene ID" value="ENSAATROPG008361"/>
</dbReference>